<sequence length="197" mass="22799">MLHNIFTNSLTSNFSKCSYNDTWENFLGKFVELMTGDCPTTQNITNSCICEILAIYFYRIAILFQVHKLEKRGTFEGFARVFIFSWLVADLFETFAIFFHHTLQPMRTMGACFILMDSIIVISNLYHDLSTTTKYSLFFMSFFVVFLGLPIVAVLIDVNLPGDLLDDSVSETNFWKWNTANENQVTVTPLSWQFRLP</sequence>
<dbReference type="WBParaSite" id="MBELARI_LOCUS11516">
    <property type="protein sequence ID" value="MBELARI_LOCUS11516"/>
    <property type="gene ID" value="MBELARI_LOCUS11516"/>
</dbReference>
<organism evidence="2 3">
    <name type="scientific">Mesorhabditis belari</name>
    <dbReference type="NCBI Taxonomy" id="2138241"/>
    <lineage>
        <taxon>Eukaryota</taxon>
        <taxon>Metazoa</taxon>
        <taxon>Ecdysozoa</taxon>
        <taxon>Nematoda</taxon>
        <taxon>Chromadorea</taxon>
        <taxon>Rhabditida</taxon>
        <taxon>Rhabditina</taxon>
        <taxon>Rhabditomorpha</taxon>
        <taxon>Rhabditoidea</taxon>
        <taxon>Rhabditidae</taxon>
        <taxon>Mesorhabditinae</taxon>
        <taxon>Mesorhabditis</taxon>
    </lineage>
</organism>
<name>A0AAF3EC34_9BILA</name>
<proteinExistence type="predicted"/>
<feature type="transmembrane region" description="Helical" evidence="1">
    <location>
        <begin position="106"/>
        <end position="125"/>
    </location>
</feature>
<keyword evidence="1" id="KW-1133">Transmembrane helix</keyword>
<accession>A0AAF3EC34</accession>
<feature type="transmembrane region" description="Helical" evidence="1">
    <location>
        <begin position="137"/>
        <end position="156"/>
    </location>
</feature>
<protein>
    <submittedName>
        <fullName evidence="3">Uncharacterized protein</fullName>
    </submittedName>
</protein>
<evidence type="ECO:0000256" key="1">
    <source>
        <dbReference type="SAM" id="Phobius"/>
    </source>
</evidence>
<keyword evidence="1" id="KW-0812">Transmembrane</keyword>
<evidence type="ECO:0000313" key="3">
    <source>
        <dbReference type="WBParaSite" id="MBELARI_LOCUS11516"/>
    </source>
</evidence>
<feature type="transmembrane region" description="Helical" evidence="1">
    <location>
        <begin position="78"/>
        <end position="100"/>
    </location>
</feature>
<keyword evidence="1" id="KW-0472">Membrane</keyword>
<evidence type="ECO:0000313" key="2">
    <source>
        <dbReference type="Proteomes" id="UP000887575"/>
    </source>
</evidence>
<dbReference type="AlphaFoldDB" id="A0AAF3EC34"/>
<reference evidence="3" key="1">
    <citation type="submission" date="2024-02" db="UniProtKB">
        <authorList>
            <consortium name="WormBaseParasite"/>
        </authorList>
    </citation>
    <scope>IDENTIFICATION</scope>
</reference>
<dbReference type="Proteomes" id="UP000887575">
    <property type="component" value="Unassembled WGS sequence"/>
</dbReference>
<keyword evidence="2" id="KW-1185">Reference proteome</keyword>